<evidence type="ECO:0008006" key="3">
    <source>
        <dbReference type="Google" id="ProtNLM"/>
    </source>
</evidence>
<evidence type="ECO:0000313" key="1">
    <source>
        <dbReference type="EMBL" id="GAA3895983.1"/>
    </source>
</evidence>
<dbReference type="RefSeq" id="WP_344698934.1">
    <property type="nucleotide sequence ID" value="NZ_BAABBM010000001.1"/>
</dbReference>
<sequence length="254" mass="27899">MSFALINTDNAKPLGHVEPLGIDFSRFASLKGEFEAEGLNRVEMAAEAIWAARRGLDYLVKIGGCEAKSDVDYLQKLGIHSLVAPMIESPFAMSKYMDTLPDGAFDHVGVTIETFYAVERIDQILDAGTKLTNVTIGRSDLTASFGGSGTNCPETLEKTLKVARAAKARGLEVTMGGSVDAMTRKIMREGHELATLLDAVETRKIVMRMDQFMLDGTFEDSIKAECELLEIRMRPMQTSLAAMSKRHSSIRSRL</sequence>
<organism evidence="1 2">
    <name type="scientific">Sphingomonas limnosediminicola</name>
    <dbReference type="NCBI Taxonomy" id="940133"/>
    <lineage>
        <taxon>Bacteria</taxon>
        <taxon>Pseudomonadati</taxon>
        <taxon>Pseudomonadota</taxon>
        <taxon>Alphaproteobacteria</taxon>
        <taxon>Sphingomonadales</taxon>
        <taxon>Sphingomonadaceae</taxon>
        <taxon>Sphingomonas</taxon>
    </lineage>
</organism>
<dbReference type="SUPFAM" id="SSF51621">
    <property type="entry name" value="Phosphoenolpyruvate/pyruvate domain"/>
    <property type="match status" value="1"/>
</dbReference>
<dbReference type="EMBL" id="BAABBM010000001">
    <property type="protein sequence ID" value="GAA3895983.1"/>
    <property type="molecule type" value="Genomic_DNA"/>
</dbReference>
<comment type="caution">
    <text evidence="1">The sequence shown here is derived from an EMBL/GenBank/DDBJ whole genome shotgun (WGS) entry which is preliminary data.</text>
</comment>
<evidence type="ECO:0000313" key="2">
    <source>
        <dbReference type="Proteomes" id="UP001500827"/>
    </source>
</evidence>
<dbReference type="InterPro" id="IPR015813">
    <property type="entry name" value="Pyrv/PenolPyrv_kinase-like_dom"/>
</dbReference>
<proteinExistence type="predicted"/>
<dbReference type="InterPro" id="IPR040442">
    <property type="entry name" value="Pyrv_kinase-like_dom_sf"/>
</dbReference>
<gene>
    <name evidence="1" type="ORF">GCM10022276_13770</name>
</gene>
<accession>A0ABP7L8K0</accession>
<dbReference type="Gene3D" id="3.20.20.60">
    <property type="entry name" value="Phosphoenolpyruvate-binding domains"/>
    <property type="match status" value="1"/>
</dbReference>
<dbReference type="Proteomes" id="UP001500827">
    <property type="component" value="Unassembled WGS sequence"/>
</dbReference>
<reference evidence="2" key="1">
    <citation type="journal article" date="2019" name="Int. J. Syst. Evol. Microbiol.">
        <title>The Global Catalogue of Microorganisms (GCM) 10K type strain sequencing project: providing services to taxonomists for standard genome sequencing and annotation.</title>
        <authorList>
            <consortium name="The Broad Institute Genomics Platform"/>
            <consortium name="The Broad Institute Genome Sequencing Center for Infectious Disease"/>
            <person name="Wu L."/>
            <person name="Ma J."/>
        </authorList>
    </citation>
    <scope>NUCLEOTIDE SEQUENCE [LARGE SCALE GENOMIC DNA]</scope>
    <source>
        <strain evidence="2">JCM 17543</strain>
    </source>
</reference>
<name>A0ABP7L8K0_9SPHN</name>
<keyword evidence="2" id="KW-1185">Reference proteome</keyword>
<protein>
    <recommendedName>
        <fullName evidence="3">HpcH/HpaI aldolase/citrate lyase domain-containing protein</fullName>
    </recommendedName>
</protein>